<organism evidence="2 3">
    <name type="scientific">Sesamum alatum</name>
    <dbReference type="NCBI Taxonomy" id="300844"/>
    <lineage>
        <taxon>Eukaryota</taxon>
        <taxon>Viridiplantae</taxon>
        <taxon>Streptophyta</taxon>
        <taxon>Embryophyta</taxon>
        <taxon>Tracheophyta</taxon>
        <taxon>Spermatophyta</taxon>
        <taxon>Magnoliopsida</taxon>
        <taxon>eudicotyledons</taxon>
        <taxon>Gunneridae</taxon>
        <taxon>Pentapetalae</taxon>
        <taxon>asterids</taxon>
        <taxon>lamiids</taxon>
        <taxon>Lamiales</taxon>
        <taxon>Pedaliaceae</taxon>
        <taxon>Sesamum</taxon>
    </lineage>
</organism>
<dbReference type="EMBL" id="JACGWO010000001">
    <property type="protein sequence ID" value="KAK4440821.1"/>
    <property type="molecule type" value="Genomic_DNA"/>
</dbReference>
<evidence type="ECO:0000313" key="2">
    <source>
        <dbReference type="EMBL" id="KAK4440821.1"/>
    </source>
</evidence>
<dbReference type="Proteomes" id="UP001293254">
    <property type="component" value="Unassembled WGS sequence"/>
</dbReference>
<dbReference type="AlphaFoldDB" id="A0AAE1Z3J8"/>
<keyword evidence="1" id="KW-1133">Transmembrane helix</keyword>
<name>A0AAE1Z3J8_9LAMI</name>
<evidence type="ECO:0000313" key="3">
    <source>
        <dbReference type="Proteomes" id="UP001293254"/>
    </source>
</evidence>
<reference evidence="2" key="2">
    <citation type="journal article" date="2024" name="Plant">
        <title>Genomic evolution and insights into agronomic trait innovations of Sesamum species.</title>
        <authorList>
            <person name="Miao H."/>
            <person name="Wang L."/>
            <person name="Qu L."/>
            <person name="Liu H."/>
            <person name="Sun Y."/>
            <person name="Le M."/>
            <person name="Wang Q."/>
            <person name="Wei S."/>
            <person name="Zheng Y."/>
            <person name="Lin W."/>
            <person name="Duan Y."/>
            <person name="Cao H."/>
            <person name="Xiong S."/>
            <person name="Wang X."/>
            <person name="Wei L."/>
            <person name="Li C."/>
            <person name="Ma Q."/>
            <person name="Ju M."/>
            <person name="Zhao R."/>
            <person name="Li G."/>
            <person name="Mu C."/>
            <person name="Tian Q."/>
            <person name="Mei H."/>
            <person name="Zhang T."/>
            <person name="Gao T."/>
            <person name="Zhang H."/>
        </authorList>
    </citation>
    <scope>NUCLEOTIDE SEQUENCE</scope>
    <source>
        <strain evidence="2">3651</strain>
    </source>
</reference>
<evidence type="ECO:0000256" key="1">
    <source>
        <dbReference type="SAM" id="Phobius"/>
    </source>
</evidence>
<reference evidence="2" key="1">
    <citation type="submission" date="2020-06" db="EMBL/GenBank/DDBJ databases">
        <authorList>
            <person name="Li T."/>
            <person name="Hu X."/>
            <person name="Zhang T."/>
            <person name="Song X."/>
            <person name="Zhang H."/>
            <person name="Dai N."/>
            <person name="Sheng W."/>
            <person name="Hou X."/>
            <person name="Wei L."/>
        </authorList>
    </citation>
    <scope>NUCLEOTIDE SEQUENCE</scope>
    <source>
        <strain evidence="2">3651</strain>
        <tissue evidence="2">Leaf</tissue>
    </source>
</reference>
<feature type="transmembrane region" description="Helical" evidence="1">
    <location>
        <begin position="135"/>
        <end position="158"/>
    </location>
</feature>
<accession>A0AAE1Z3J8</accession>
<feature type="transmembrane region" description="Helical" evidence="1">
    <location>
        <begin position="209"/>
        <end position="231"/>
    </location>
</feature>
<sequence length="397" mass="43578">MLTTFSLSLEFLSSPLLILVSLVEFYRRYSLCDRVPVAVSLSASPSSLLQPFLPLAAISSCCCRPVYLMLAEKGRFSVQVLASNRSCSQPSRLASSTVVQAILVGVQCHYLCSDLPRFQQWQAGFLVVDRIGDGLLRFVLGFKFVGVILCISSSFLALSDHLPATNFLGYWRTSLCVGVQLVLPEFYCCFGLVLVLLPPPFKPFFQPEFSCYTLSLSSVPAGVAGLCFIVLGGQLLHLGRTFRLARFGFVFQRVSSLSGQLSVSDFAPHFYRCSVRVERVLLPCFPSPHRSLASSCAQLSLRFQLLPMDGFHGAVSTRTNLLHVMKSFGFARFFSLSRSVFLAARGGMFCSEGSLLLTGVMLLRPCSVLPSNQLDEQVQLLAEVVPATAGWTFFGTC</sequence>
<proteinExistence type="predicted"/>
<keyword evidence="1" id="KW-0472">Membrane</keyword>
<comment type="caution">
    <text evidence="2">The sequence shown here is derived from an EMBL/GenBank/DDBJ whole genome shotgun (WGS) entry which is preliminary data.</text>
</comment>
<feature type="transmembrane region" description="Helical" evidence="1">
    <location>
        <begin position="170"/>
        <end position="197"/>
    </location>
</feature>
<keyword evidence="1" id="KW-0812">Transmembrane</keyword>
<gene>
    <name evidence="2" type="ORF">Salat_0417000</name>
</gene>
<keyword evidence="3" id="KW-1185">Reference proteome</keyword>
<protein>
    <submittedName>
        <fullName evidence="2">Uncharacterized protein</fullName>
    </submittedName>
</protein>